<dbReference type="EMBL" id="OX597817">
    <property type="protein sequence ID" value="CAI9721000.1"/>
    <property type="molecule type" value="Genomic_DNA"/>
</dbReference>
<name>A0AA36ARI6_OCTVU</name>
<reference evidence="1" key="1">
    <citation type="submission" date="2023-08" db="EMBL/GenBank/DDBJ databases">
        <authorList>
            <person name="Alioto T."/>
            <person name="Alioto T."/>
            <person name="Gomez Garrido J."/>
        </authorList>
    </citation>
    <scope>NUCLEOTIDE SEQUENCE</scope>
</reference>
<dbReference type="Proteomes" id="UP001162480">
    <property type="component" value="Chromosome 4"/>
</dbReference>
<proteinExistence type="predicted"/>
<sequence length="420" mass="48495">MKHILDALLCWEKGDYTGLFDLMRILSQKLDTVIDNLQMDVTRDVFSNQTIFMENEFDSVELQDLFIALKIVMYCNPASESDEELAVLASANNNGDVSTNSQSIFPVDMKGPLASEQNDDGNVDYFNKVLLGDSQNVCGLVYHDNQTLLNMLENTITANLTRRKHAFWHTLKNFYQAEHHVHWSNAKPALLHPIMASKNGKEKWPAIKKLAERLTSLCFKAEAIILLNKAKRSASKFKEIDLKMLKLFENSSHNKEQFRKLTEIWKAKTNAEEVTSFFILNSKKLYYESNRWSCFASHMNSYISTSRCSGRINLETKPTGKKEDSKWLVNITENPTKNSVIHDTFDKQSASLKKMNFQNCNLSKQLHSKPIMSRSQPLSQNRTKEDIFPLCSVLNRRLQRNEKDKEIRMQTGSWRFFPEV</sequence>
<dbReference type="AlphaFoldDB" id="A0AA36ARI6"/>
<gene>
    <name evidence="1" type="ORF">OCTVUL_1B020599</name>
</gene>
<organism evidence="1 2">
    <name type="scientific">Octopus vulgaris</name>
    <name type="common">Common octopus</name>
    <dbReference type="NCBI Taxonomy" id="6645"/>
    <lineage>
        <taxon>Eukaryota</taxon>
        <taxon>Metazoa</taxon>
        <taxon>Spiralia</taxon>
        <taxon>Lophotrochozoa</taxon>
        <taxon>Mollusca</taxon>
        <taxon>Cephalopoda</taxon>
        <taxon>Coleoidea</taxon>
        <taxon>Octopodiformes</taxon>
        <taxon>Octopoda</taxon>
        <taxon>Incirrata</taxon>
        <taxon>Octopodidae</taxon>
        <taxon>Octopus</taxon>
    </lineage>
</organism>
<protein>
    <submittedName>
        <fullName evidence="1">Uncharacterized protein</fullName>
    </submittedName>
</protein>
<accession>A0AA36ARI6</accession>
<evidence type="ECO:0000313" key="2">
    <source>
        <dbReference type="Proteomes" id="UP001162480"/>
    </source>
</evidence>
<keyword evidence="2" id="KW-1185">Reference proteome</keyword>
<evidence type="ECO:0000313" key="1">
    <source>
        <dbReference type="EMBL" id="CAI9721000.1"/>
    </source>
</evidence>